<proteinExistence type="predicted"/>
<comment type="caution">
    <text evidence="3">The sequence shown here is derived from an EMBL/GenBank/DDBJ whole genome shotgun (WGS) entry which is preliminary data.</text>
</comment>
<dbReference type="EMBL" id="NUMG01000010">
    <property type="protein sequence ID" value="PGU02902.1"/>
    <property type="molecule type" value="Genomic_DNA"/>
</dbReference>
<dbReference type="NCBIfam" id="TIGR03891">
    <property type="entry name" value="thiopep_ocin"/>
    <property type="match status" value="1"/>
</dbReference>
<evidence type="ECO:0000313" key="4">
    <source>
        <dbReference type="Proteomes" id="UP000225766"/>
    </source>
</evidence>
<evidence type="ECO:0008006" key="5">
    <source>
        <dbReference type="Google" id="ProtNLM"/>
    </source>
</evidence>
<feature type="domain" description="Thiopeptide-type bacteriocin biosynthesis" evidence="2">
    <location>
        <begin position="800"/>
        <end position="1063"/>
    </location>
</feature>
<sequence length="1074" mass="124751">MITKEDDLKNTSLTTESSIFCALDFFMIRTPLLPIEVYKECFDLVGKQDIEQYEMGIENLQELSSNPVIRETIAVASNALHSSLDNINLSTNNKKKRQTIDSFSRYLNRMTTRPTPYGIFSGVSHGKFHNLGNISLEGVNQFKKRARADMEWLLKLVEVLEKSEEIMDDLYITTNTSAYKNGNRLKIPYHTGYGQQLTQENAFVINYHSISYTPVVKQVLEIAKERLVFKDLIKEVSNLYPDTSKAIIYKFVKQLLNEEFLISELRPPFMCTNPFNHVLNILLRVDKNSNFTTELVEIKEYIEQYNALSIGTGENLLKLINHKMNSIVQVKNPLQVDLVIKEKNNTLTYEIKENVEKAAELLWKLSPPVIGFSHLSQYRNEFLEKYGPYREVPILDLLDEDIGLGAPATYKYPKSPYSYNEPISDFQKKREKFLNKWIMEAVNKGEMEIEIDHNRLKDIEDNEVDDEKAPLSMELYFSILSRSKDALNKGDYKMILSPNPGSEGAGKTFGRFIDLFDTEVTEKMNSIHNLEQEIEEDAIFAEIVYLPPAGRNSNVALTENIRPYEIVIGTNSSKGANHTIPLSDIVVGATFDSFYLKSKSLNKKIIPTNNHMLNYLTAPNVCRFLAEIGLEGRKRWMSFDWGNLGDLPVLPRIKSGNIIISPAEWKINQDTFDKQDINENHKWNNLINIWRDKWKVSKYVFLTVGDNRLLLDLDNPLHLEIIRKDYTKLTSGQSLRLIEVDDDILDSWVTSEQGTYLVECVFPLVKKHNERLSNVIDAPREDINKTIIGDERLKFPGSEWLYVKLYGMGQRQEEFISKSLKEFVHSAQKEGWLDSWFFIRYADPKHHLRIRFKGDPHLIQTKGLIAFYKWSQQLREEGMLSNLTIDTYDPEIERYGGDKLILEAENLFFADSSLISNLIELKRWKKIDLDEEVLGVINVISIFEGLGFTFEKTLNWLNDSLNYKEYLVEFREKRSILLKVANSHEEWKSLREEPNGLTIYNLFLKRNYYLEKYSREIEEEKSKGKLTNDYDDIVGSVIHMSLNRLIGVNREKEKKIMALARHTLHNLRYLRRKQ</sequence>
<feature type="domain" description="Lantibiotic dehydratase N-terminal" evidence="1">
    <location>
        <begin position="66"/>
        <end position="721"/>
    </location>
</feature>
<protein>
    <recommendedName>
        <fullName evidence="5">Lantibiotic biosynthesis protein</fullName>
    </recommendedName>
</protein>
<reference evidence="3 4" key="1">
    <citation type="submission" date="2017-09" db="EMBL/GenBank/DDBJ databases">
        <title>Large-scale bioinformatics analysis of Bacillus genomes uncovers conserved roles of natural products in bacterial physiology.</title>
        <authorList>
            <consortium name="Agbiome Team Llc"/>
            <person name="Bleich R.M."/>
            <person name="Grubbs K.J."/>
            <person name="Santa Maria K.C."/>
            <person name="Allen S.E."/>
            <person name="Farag S."/>
            <person name="Shank E.A."/>
            <person name="Bowers A."/>
        </authorList>
    </citation>
    <scope>NUCLEOTIDE SEQUENCE [LARGE SCALE GENOMIC DNA]</scope>
    <source>
        <strain evidence="3 4">AFS040105</strain>
    </source>
</reference>
<dbReference type="Pfam" id="PF14028">
    <property type="entry name" value="Lant_dehydr_C"/>
    <property type="match status" value="1"/>
</dbReference>
<accession>A0A2C1LY93</accession>
<dbReference type="InterPro" id="IPR006827">
    <property type="entry name" value="Lant_deHydtase_N"/>
</dbReference>
<evidence type="ECO:0000259" key="1">
    <source>
        <dbReference type="Pfam" id="PF04738"/>
    </source>
</evidence>
<dbReference type="InterPro" id="IPR023809">
    <property type="entry name" value="Thiopep_bacteriocin_synth_dom"/>
</dbReference>
<gene>
    <name evidence="3" type="ORF">COD19_11385</name>
</gene>
<organism evidence="3 4">
    <name type="scientific">Bacillus cereus</name>
    <dbReference type="NCBI Taxonomy" id="1396"/>
    <lineage>
        <taxon>Bacteria</taxon>
        <taxon>Bacillati</taxon>
        <taxon>Bacillota</taxon>
        <taxon>Bacilli</taxon>
        <taxon>Bacillales</taxon>
        <taxon>Bacillaceae</taxon>
        <taxon>Bacillus</taxon>
        <taxon>Bacillus cereus group</taxon>
    </lineage>
</organism>
<dbReference type="AlphaFoldDB" id="A0A2C1LY93"/>
<name>A0A2C1LY93_BACCE</name>
<dbReference type="Pfam" id="PF04738">
    <property type="entry name" value="Lant_dehydr_N"/>
    <property type="match status" value="1"/>
</dbReference>
<evidence type="ECO:0000259" key="2">
    <source>
        <dbReference type="Pfam" id="PF14028"/>
    </source>
</evidence>
<evidence type="ECO:0000313" key="3">
    <source>
        <dbReference type="EMBL" id="PGU02902.1"/>
    </source>
</evidence>
<dbReference type="RefSeq" id="WP_098882634.1">
    <property type="nucleotide sequence ID" value="NZ_NUMG01000010.1"/>
</dbReference>
<dbReference type="Proteomes" id="UP000225766">
    <property type="component" value="Unassembled WGS sequence"/>
</dbReference>